<organism evidence="11 12">
    <name type="scientific">Aerococcus urinaehominis</name>
    <dbReference type="NCBI Taxonomy" id="128944"/>
    <lineage>
        <taxon>Bacteria</taxon>
        <taxon>Bacillati</taxon>
        <taxon>Bacillota</taxon>
        <taxon>Bacilli</taxon>
        <taxon>Lactobacillales</taxon>
        <taxon>Aerococcaceae</taxon>
        <taxon>Aerococcus</taxon>
    </lineage>
</organism>
<evidence type="ECO:0000256" key="1">
    <source>
        <dbReference type="ARBA" id="ARBA00000877"/>
    </source>
</evidence>
<dbReference type="GO" id="GO:0005524">
    <property type="term" value="F:ATP binding"/>
    <property type="evidence" value="ECO:0007669"/>
    <property type="project" value="UniProtKB-UniRule"/>
</dbReference>
<dbReference type="PROSITE" id="PS51794">
    <property type="entry name" value="DAC"/>
    <property type="match status" value="1"/>
</dbReference>
<dbReference type="InterPro" id="IPR003390">
    <property type="entry name" value="DNA_integrity_scan_DisA_N"/>
</dbReference>
<dbReference type="GO" id="GO:0004016">
    <property type="term" value="F:adenylate cyclase activity"/>
    <property type="evidence" value="ECO:0007669"/>
    <property type="project" value="UniProtKB-UniRule"/>
</dbReference>
<dbReference type="EMBL" id="CP014163">
    <property type="protein sequence ID" value="AMB99368.1"/>
    <property type="molecule type" value="Genomic_DNA"/>
</dbReference>
<dbReference type="PANTHER" id="PTHR34185:SF1">
    <property type="entry name" value="DIADENYLATE CYCLASE"/>
    <property type="match status" value="1"/>
</dbReference>
<dbReference type="STRING" id="128944.AWM75_04890"/>
<name>A0A109RGR5_9LACT</name>
<dbReference type="SUPFAM" id="SSF143597">
    <property type="entry name" value="YojJ-like"/>
    <property type="match status" value="1"/>
</dbReference>
<evidence type="ECO:0000256" key="2">
    <source>
        <dbReference type="ARBA" id="ARBA00022475"/>
    </source>
</evidence>
<comment type="caution">
    <text evidence="10">Lacks conserved residue(s) required for the propagation of feature annotation.</text>
</comment>
<accession>A0A109RGR5</accession>
<evidence type="ECO:0000256" key="4">
    <source>
        <dbReference type="ARBA" id="ARBA00022692"/>
    </source>
</evidence>
<reference evidence="11 12" key="1">
    <citation type="journal article" date="2016" name="Genome Announc.">
        <title>Complete Genome Sequences of Aerococcus christensenii CCUG 28831T, Aerococcus sanguinicola CCUG 43001T, Aerococcus urinae CCUG 36881T, Aerococcus urinaeequi CCUG 28094T, Aerococcus urinaehominis CCUG 42038 BT, and Aerococcus viridans CCUG 4311T.</title>
        <authorList>
            <person name="Carkaci D."/>
            <person name="Dargis R."/>
            <person name="Nielsen X.C."/>
            <person name="Skovgaard O."/>
            <person name="Fuursted K."/>
            <person name="Christensen J.J."/>
        </authorList>
    </citation>
    <scope>NUCLEOTIDE SEQUENCE [LARGE SCALE GENOMIC DNA]</scope>
    <source>
        <strain evidence="11 12">CCUG42038B</strain>
    </source>
</reference>
<keyword evidence="3 10" id="KW-0808">Transferase</keyword>
<dbReference type="HAMAP" id="MF_01499">
    <property type="entry name" value="DacA"/>
    <property type="match status" value="1"/>
</dbReference>
<dbReference type="EC" id="2.7.7.85" evidence="10"/>
<evidence type="ECO:0000256" key="10">
    <source>
        <dbReference type="HAMAP-Rule" id="MF_01499"/>
    </source>
</evidence>
<dbReference type="InterPro" id="IPR045585">
    <property type="entry name" value="CdaA_N"/>
</dbReference>
<dbReference type="PIRSF" id="PIRSF004793">
    <property type="entry name" value="UCP004793"/>
    <property type="match status" value="1"/>
</dbReference>
<dbReference type="Gene3D" id="3.40.1700.10">
    <property type="entry name" value="DNA integrity scanning protein, DisA, N-terminal domain"/>
    <property type="match status" value="1"/>
</dbReference>
<dbReference type="RefSeq" id="WP_067978962.1">
    <property type="nucleotide sequence ID" value="NZ_CP014163.1"/>
</dbReference>
<comment type="similarity">
    <text evidence="10">Belongs to the adenylate cyclase family. DacA/CdaA subfamily.</text>
</comment>
<protein>
    <recommendedName>
        <fullName evidence="10">Diadenylate cyclase</fullName>
        <shortName evidence="10">DAC</shortName>
        <ecNumber evidence="10">2.7.7.85</ecNumber>
    </recommendedName>
    <alternativeName>
        <fullName evidence="10">Cyclic-di-AMP synthase</fullName>
        <shortName evidence="10">c-di-AMP synthase</shortName>
    </alternativeName>
</protein>
<evidence type="ECO:0000256" key="9">
    <source>
        <dbReference type="ARBA" id="ARBA00023136"/>
    </source>
</evidence>
<comment type="catalytic activity">
    <reaction evidence="1 10">
        <text>2 ATP = 3',3'-c-di-AMP + 2 diphosphate</text>
        <dbReference type="Rhea" id="RHEA:35655"/>
        <dbReference type="ChEBI" id="CHEBI:30616"/>
        <dbReference type="ChEBI" id="CHEBI:33019"/>
        <dbReference type="ChEBI" id="CHEBI:71500"/>
        <dbReference type="EC" id="2.7.7.85"/>
    </reaction>
</comment>
<dbReference type="NCBIfam" id="TIGR00159">
    <property type="entry name" value="diadenylate cyclase CdaA"/>
    <property type="match status" value="1"/>
</dbReference>
<dbReference type="InterPro" id="IPR034701">
    <property type="entry name" value="CdaA"/>
</dbReference>
<dbReference type="InterPro" id="IPR036888">
    <property type="entry name" value="DNA_integrity_DisA_N_sf"/>
</dbReference>
<keyword evidence="2 10" id="KW-1003">Cell membrane</keyword>
<evidence type="ECO:0000256" key="6">
    <source>
        <dbReference type="ARBA" id="ARBA00022741"/>
    </source>
</evidence>
<dbReference type="FunFam" id="3.40.1700.10:FF:000002">
    <property type="entry name" value="Diadenylate cyclase"/>
    <property type="match status" value="1"/>
</dbReference>
<keyword evidence="8 10" id="KW-1133">Transmembrane helix</keyword>
<dbReference type="AlphaFoldDB" id="A0A109RGR5"/>
<evidence type="ECO:0000256" key="8">
    <source>
        <dbReference type="ARBA" id="ARBA00022989"/>
    </source>
</evidence>
<evidence type="ECO:0000313" key="11">
    <source>
        <dbReference type="EMBL" id="AMB99368.1"/>
    </source>
</evidence>
<keyword evidence="5 10" id="KW-0548">Nucleotidyltransferase</keyword>
<dbReference type="KEGG" id="auh:AWM75_04890"/>
<comment type="function">
    <text evidence="10">Catalyzes the condensation of 2 ATP molecules into cyclic di-AMP (c-di-AMP), a second messenger used to regulate differing processes in different bacteria.</text>
</comment>
<dbReference type="InterPro" id="IPR014046">
    <property type="entry name" value="C-di-AMP_synthase"/>
</dbReference>
<evidence type="ECO:0000256" key="3">
    <source>
        <dbReference type="ARBA" id="ARBA00022679"/>
    </source>
</evidence>
<dbReference type="InterPro" id="IPR050338">
    <property type="entry name" value="DisA"/>
</dbReference>
<reference evidence="12" key="2">
    <citation type="submission" date="2016-01" db="EMBL/GenBank/DDBJ databases">
        <title>Six Aerococcus type strain genome sequencing and assembly using PacBio and Illumina Hiseq.</title>
        <authorList>
            <person name="Carkaci D."/>
            <person name="Dargis R."/>
            <person name="Nielsen X.C."/>
            <person name="Skovgaard O."/>
            <person name="Fuursted K."/>
            <person name="Christensen J.J."/>
        </authorList>
    </citation>
    <scope>NUCLEOTIDE SEQUENCE [LARGE SCALE GENOMIC DNA]</scope>
    <source>
        <strain evidence="12">CCUG42038B</strain>
    </source>
</reference>
<dbReference type="Pfam" id="PF02457">
    <property type="entry name" value="DAC"/>
    <property type="match status" value="1"/>
</dbReference>
<evidence type="ECO:0000313" key="12">
    <source>
        <dbReference type="Proteomes" id="UP000062260"/>
    </source>
</evidence>
<dbReference type="OrthoDB" id="9807385at2"/>
<keyword evidence="6 10" id="KW-0547">Nucleotide-binding</keyword>
<dbReference type="Pfam" id="PF19293">
    <property type="entry name" value="CdaA_N"/>
    <property type="match status" value="1"/>
</dbReference>
<keyword evidence="7 10" id="KW-0067">ATP-binding</keyword>
<dbReference type="PANTHER" id="PTHR34185">
    <property type="entry name" value="DIADENYLATE CYCLASE"/>
    <property type="match status" value="1"/>
</dbReference>
<gene>
    <name evidence="10" type="primary">dacA</name>
    <name evidence="11" type="ORF">AWM75_04890</name>
</gene>
<proteinExistence type="inferred from homology"/>
<keyword evidence="4 10" id="KW-0812">Transmembrane</keyword>
<dbReference type="GO" id="GO:0106408">
    <property type="term" value="F:diadenylate cyclase activity"/>
    <property type="evidence" value="ECO:0007669"/>
    <property type="project" value="UniProtKB-EC"/>
</dbReference>
<evidence type="ECO:0000256" key="5">
    <source>
        <dbReference type="ARBA" id="ARBA00022695"/>
    </source>
</evidence>
<feature type="transmembrane region" description="Helical" evidence="10">
    <location>
        <begin position="42"/>
        <end position="59"/>
    </location>
</feature>
<keyword evidence="9 10" id="KW-0472">Membrane</keyword>
<keyword evidence="12" id="KW-1185">Reference proteome</keyword>
<sequence length="281" mass="31797">MSFSWESLFTWSNLANLIDILLVWFIIYQLIKILRSSRAINIMNGVFIFLLGKLISSFFQLETIDWIMNNIIRWSVIAAIVIFQPEIRRGLEFIGKRFLINTSDNHYANPSEKMINEIVEACQYMAKRRIGALISLEKTQSLTDYAKTGIPLHANISSQLLINIFIPNTPLHDGAVIIQDLEISSAASYLPLSENPDIPKELGTRHRAAVGLSENTDAVTIVVSEETGDVSLTYHGKIDRELDRDELCSRLADHFLSKDDDDDDNFFVNLFAKSLGGDQDE</sequence>
<dbReference type="Proteomes" id="UP000062260">
    <property type="component" value="Chromosome"/>
</dbReference>
<comment type="subunit">
    <text evidence="10">Probably a homodimer.</text>
</comment>
<feature type="transmembrane region" description="Helical" evidence="10">
    <location>
        <begin position="12"/>
        <end position="30"/>
    </location>
</feature>
<dbReference type="GO" id="GO:0006171">
    <property type="term" value="P:cAMP biosynthetic process"/>
    <property type="evidence" value="ECO:0007669"/>
    <property type="project" value="InterPro"/>
</dbReference>
<evidence type="ECO:0000256" key="7">
    <source>
        <dbReference type="ARBA" id="ARBA00022840"/>
    </source>
</evidence>